<dbReference type="AlphaFoldDB" id="A0A917VU36"/>
<organism evidence="2 3">
    <name type="scientific">Sphaerisporangium melleum</name>
    <dbReference type="NCBI Taxonomy" id="321316"/>
    <lineage>
        <taxon>Bacteria</taxon>
        <taxon>Bacillati</taxon>
        <taxon>Actinomycetota</taxon>
        <taxon>Actinomycetes</taxon>
        <taxon>Streptosporangiales</taxon>
        <taxon>Streptosporangiaceae</taxon>
        <taxon>Sphaerisporangium</taxon>
    </lineage>
</organism>
<keyword evidence="1" id="KW-1133">Transmembrane helix</keyword>
<reference evidence="2" key="2">
    <citation type="submission" date="2020-09" db="EMBL/GenBank/DDBJ databases">
        <authorList>
            <person name="Sun Q."/>
            <person name="Ohkuma M."/>
        </authorList>
    </citation>
    <scope>NUCLEOTIDE SEQUENCE</scope>
    <source>
        <strain evidence="2">JCM 13064</strain>
    </source>
</reference>
<accession>A0A917VU36</accession>
<dbReference type="EMBL" id="BMNT01000049">
    <property type="protein sequence ID" value="GGL14684.1"/>
    <property type="molecule type" value="Genomic_DNA"/>
</dbReference>
<protein>
    <submittedName>
        <fullName evidence="2">Uncharacterized protein</fullName>
    </submittedName>
</protein>
<keyword evidence="3" id="KW-1185">Reference proteome</keyword>
<evidence type="ECO:0000313" key="2">
    <source>
        <dbReference type="EMBL" id="GGL14684.1"/>
    </source>
</evidence>
<evidence type="ECO:0000256" key="1">
    <source>
        <dbReference type="SAM" id="Phobius"/>
    </source>
</evidence>
<evidence type="ECO:0000313" key="3">
    <source>
        <dbReference type="Proteomes" id="UP000645217"/>
    </source>
</evidence>
<keyword evidence="1" id="KW-0472">Membrane</keyword>
<keyword evidence="1" id="KW-0812">Transmembrane</keyword>
<feature type="transmembrane region" description="Helical" evidence="1">
    <location>
        <begin position="59"/>
        <end position="79"/>
    </location>
</feature>
<proteinExistence type="predicted"/>
<comment type="caution">
    <text evidence="2">The sequence shown here is derived from an EMBL/GenBank/DDBJ whole genome shotgun (WGS) entry which is preliminary data.</text>
</comment>
<name>A0A917VU36_9ACTN</name>
<sequence>MTVSAVLAGDLLLLFLAKSLADNVHLLEEGLCDGATVWCDGRDLTYAEWLAVMNFRAGVVYALAAVVALILLAVAAVAWRHRRRDIVWVQAFALLLVAVFAATWTPYRVF</sequence>
<reference evidence="2" key="1">
    <citation type="journal article" date="2014" name="Int. J. Syst. Evol. Microbiol.">
        <title>Complete genome sequence of Corynebacterium casei LMG S-19264T (=DSM 44701T), isolated from a smear-ripened cheese.</title>
        <authorList>
            <consortium name="US DOE Joint Genome Institute (JGI-PGF)"/>
            <person name="Walter F."/>
            <person name="Albersmeier A."/>
            <person name="Kalinowski J."/>
            <person name="Ruckert C."/>
        </authorList>
    </citation>
    <scope>NUCLEOTIDE SEQUENCE</scope>
    <source>
        <strain evidence="2">JCM 13064</strain>
    </source>
</reference>
<gene>
    <name evidence="2" type="ORF">GCM10007964_65910</name>
</gene>
<dbReference type="Proteomes" id="UP000645217">
    <property type="component" value="Unassembled WGS sequence"/>
</dbReference>
<feature type="transmembrane region" description="Helical" evidence="1">
    <location>
        <begin position="86"/>
        <end position="107"/>
    </location>
</feature>